<protein>
    <recommendedName>
        <fullName evidence="1">SprT-like domain-containing protein</fullName>
    </recommendedName>
</protein>
<dbReference type="Gene3D" id="3.30.2010.10">
    <property type="entry name" value="Metalloproteases ('zincins'), catalytic domain"/>
    <property type="match status" value="1"/>
</dbReference>
<dbReference type="EMBL" id="ASWJ01000004">
    <property type="protein sequence ID" value="EOW84482.1"/>
    <property type="molecule type" value="Genomic_DNA"/>
</dbReference>
<dbReference type="eggNOG" id="COG3091">
    <property type="taxonomic scope" value="Bacteria"/>
</dbReference>
<evidence type="ECO:0000313" key="3">
    <source>
        <dbReference type="Proteomes" id="UP000014113"/>
    </source>
</evidence>
<evidence type="ECO:0000313" key="2">
    <source>
        <dbReference type="EMBL" id="EOW84482.1"/>
    </source>
</evidence>
<dbReference type="OrthoDB" id="9799909at2"/>
<dbReference type="RefSeq" id="WP_016182544.1">
    <property type="nucleotide sequence ID" value="NZ_JXKI01000036.1"/>
</dbReference>
<keyword evidence="3" id="KW-1185">Reference proteome</keyword>
<feature type="domain" description="SprT-like" evidence="1">
    <location>
        <begin position="4"/>
        <end position="142"/>
    </location>
</feature>
<gene>
    <name evidence="2" type="ORF">I568_00978</name>
</gene>
<dbReference type="GO" id="GO:0006950">
    <property type="term" value="P:response to stress"/>
    <property type="evidence" value="ECO:0007669"/>
    <property type="project" value="UniProtKB-ARBA"/>
</dbReference>
<comment type="caution">
    <text evidence="2">The sequence shown here is derived from an EMBL/GenBank/DDBJ whole genome shotgun (WGS) entry which is preliminary data.</text>
</comment>
<dbReference type="Pfam" id="PF10263">
    <property type="entry name" value="SprT-like"/>
    <property type="match status" value="1"/>
</dbReference>
<organism evidence="2 3">
    <name type="scientific">Enterococcus columbae DSM 7374 = ATCC 51263</name>
    <dbReference type="NCBI Taxonomy" id="1121865"/>
    <lineage>
        <taxon>Bacteria</taxon>
        <taxon>Bacillati</taxon>
        <taxon>Bacillota</taxon>
        <taxon>Bacilli</taxon>
        <taxon>Lactobacillales</taxon>
        <taxon>Enterococcaceae</taxon>
        <taxon>Enterococcus</taxon>
    </lineage>
</organism>
<reference evidence="2 3" key="1">
    <citation type="submission" date="2013-03" db="EMBL/GenBank/DDBJ databases">
        <title>The Genome Sequence of Enterococcus columbae ATCC_51263 (PacBio/Illumina hybrid assembly).</title>
        <authorList>
            <consortium name="The Broad Institute Genomics Platform"/>
            <consortium name="The Broad Institute Genome Sequencing Center for Infectious Disease"/>
            <person name="Earl A."/>
            <person name="Russ C."/>
            <person name="Gilmore M."/>
            <person name="Surin D."/>
            <person name="Walker B."/>
            <person name="Young S."/>
            <person name="Zeng Q."/>
            <person name="Gargeya S."/>
            <person name="Fitzgerald M."/>
            <person name="Haas B."/>
            <person name="Abouelleil A."/>
            <person name="Allen A.W."/>
            <person name="Alvarado L."/>
            <person name="Arachchi H.M."/>
            <person name="Berlin A.M."/>
            <person name="Chapman S.B."/>
            <person name="Gainer-Dewar J."/>
            <person name="Goldberg J."/>
            <person name="Griggs A."/>
            <person name="Gujja S."/>
            <person name="Hansen M."/>
            <person name="Howarth C."/>
            <person name="Imamovic A."/>
            <person name="Ireland A."/>
            <person name="Larimer J."/>
            <person name="McCowan C."/>
            <person name="Murphy C."/>
            <person name="Pearson M."/>
            <person name="Poon T.W."/>
            <person name="Priest M."/>
            <person name="Roberts A."/>
            <person name="Saif S."/>
            <person name="Shea T."/>
            <person name="Sisk P."/>
            <person name="Sykes S."/>
            <person name="Wortman J."/>
            <person name="Nusbaum C."/>
            <person name="Birren B."/>
        </authorList>
    </citation>
    <scope>NUCLEOTIDE SEQUENCE [LARGE SCALE GENOMIC DNA]</scope>
    <source>
        <strain evidence="2 3">ATCC 51263</strain>
    </source>
</reference>
<dbReference type="SMART" id="SM00731">
    <property type="entry name" value="SprT"/>
    <property type="match status" value="1"/>
</dbReference>
<name>S1N666_9ENTE</name>
<dbReference type="PATRIC" id="fig|1121865.3.peg.374"/>
<dbReference type="AlphaFoldDB" id="S1N666"/>
<sequence>MTNEALQQLVEKISLEFFKRPFVHRAYFNARLKTTGGRYHLKDHHLDFNPRLLNLDETVLIGIIKHELCHYHLHLTGQGFEHKDETFKKLLVQVGGLRYTPRLEVAKYHYQCQDCGQLYHRQRKMNLRRYCCGKCKGRLQFVQNDEK</sequence>
<dbReference type="InterPro" id="IPR006640">
    <property type="entry name" value="SprT-like_domain"/>
</dbReference>
<dbReference type="NCBIfam" id="NF003339">
    <property type="entry name" value="PRK04351.1"/>
    <property type="match status" value="1"/>
</dbReference>
<accession>S1N666</accession>
<dbReference type="Proteomes" id="UP000014113">
    <property type="component" value="Unassembled WGS sequence"/>
</dbReference>
<dbReference type="STRING" id="1121865.OMW_00380"/>
<proteinExistence type="predicted"/>
<evidence type="ECO:0000259" key="1">
    <source>
        <dbReference type="SMART" id="SM00731"/>
    </source>
</evidence>